<gene>
    <name evidence="5" type="ORF">E1262_06230</name>
</gene>
<dbReference type="GO" id="GO:0003700">
    <property type="term" value="F:DNA-binding transcription factor activity"/>
    <property type="evidence" value="ECO:0007669"/>
    <property type="project" value="TreeGrafter"/>
</dbReference>
<proteinExistence type="predicted"/>
<comment type="caution">
    <text evidence="5">The sequence shown here is derived from an EMBL/GenBank/DDBJ whole genome shotgun (WGS) entry which is preliminary data.</text>
</comment>
<dbReference type="SUPFAM" id="SSF53822">
    <property type="entry name" value="Periplasmic binding protein-like I"/>
    <property type="match status" value="1"/>
</dbReference>
<dbReference type="RefSeq" id="WP_132102284.1">
    <property type="nucleotide sequence ID" value="NZ_SMLB01000006.1"/>
</dbReference>
<dbReference type="PANTHER" id="PTHR30146:SF153">
    <property type="entry name" value="LACTOSE OPERON REPRESSOR"/>
    <property type="match status" value="1"/>
</dbReference>
<dbReference type="GO" id="GO:0000976">
    <property type="term" value="F:transcription cis-regulatory region binding"/>
    <property type="evidence" value="ECO:0007669"/>
    <property type="project" value="TreeGrafter"/>
</dbReference>
<name>A0A4V2YST4_9ACTN</name>
<dbReference type="InterPro" id="IPR046335">
    <property type="entry name" value="LacI/GalR-like_sensor"/>
</dbReference>
<protein>
    <submittedName>
        <fullName evidence="5">LacI family DNA-binding transcriptional regulator</fullName>
    </submittedName>
</protein>
<reference evidence="5 6" key="1">
    <citation type="submission" date="2019-02" db="EMBL/GenBank/DDBJ databases">
        <title>Draft genome sequences of novel Actinobacteria.</title>
        <authorList>
            <person name="Sahin N."/>
            <person name="Ay H."/>
            <person name="Saygin H."/>
        </authorList>
    </citation>
    <scope>NUCLEOTIDE SEQUENCE [LARGE SCALE GENOMIC DNA]</scope>
    <source>
        <strain evidence="5 6">8K307</strain>
    </source>
</reference>
<dbReference type="Pfam" id="PF00356">
    <property type="entry name" value="LacI"/>
    <property type="match status" value="1"/>
</dbReference>
<dbReference type="InterPro" id="IPR028082">
    <property type="entry name" value="Peripla_BP_I"/>
</dbReference>
<evidence type="ECO:0000256" key="2">
    <source>
        <dbReference type="ARBA" id="ARBA00023125"/>
    </source>
</evidence>
<dbReference type="InterPro" id="IPR010982">
    <property type="entry name" value="Lambda_DNA-bd_dom_sf"/>
</dbReference>
<dbReference type="Proteomes" id="UP000295217">
    <property type="component" value="Unassembled WGS sequence"/>
</dbReference>
<dbReference type="SMART" id="SM00354">
    <property type="entry name" value="HTH_LACI"/>
    <property type="match status" value="1"/>
</dbReference>
<keyword evidence="2 5" id="KW-0238">DNA-binding</keyword>
<evidence type="ECO:0000313" key="6">
    <source>
        <dbReference type="Proteomes" id="UP000295217"/>
    </source>
</evidence>
<evidence type="ECO:0000256" key="3">
    <source>
        <dbReference type="ARBA" id="ARBA00023163"/>
    </source>
</evidence>
<evidence type="ECO:0000313" key="5">
    <source>
        <dbReference type="EMBL" id="TDD71217.1"/>
    </source>
</evidence>
<organism evidence="5 6">
    <name type="scientific">Jiangella aurantiaca</name>
    <dbReference type="NCBI Taxonomy" id="2530373"/>
    <lineage>
        <taxon>Bacteria</taxon>
        <taxon>Bacillati</taxon>
        <taxon>Actinomycetota</taxon>
        <taxon>Actinomycetes</taxon>
        <taxon>Jiangellales</taxon>
        <taxon>Jiangellaceae</taxon>
        <taxon>Jiangella</taxon>
    </lineage>
</organism>
<dbReference type="InterPro" id="IPR000843">
    <property type="entry name" value="HTH_LacI"/>
</dbReference>
<dbReference type="Gene3D" id="3.40.50.2300">
    <property type="match status" value="2"/>
</dbReference>
<dbReference type="SUPFAM" id="SSF47413">
    <property type="entry name" value="lambda repressor-like DNA-binding domains"/>
    <property type="match status" value="1"/>
</dbReference>
<dbReference type="Gene3D" id="1.10.260.40">
    <property type="entry name" value="lambda repressor-like DNA-binding domains"/>
    <property type="match status" value="1"/>
</dbReference>
<dbReference type="PROSITE" id="PS50932">
    <property type="entry name" value="HTH_LACI_2"/>
    <property type="match status" value="1"/>
</dbReference>
<dbReference type="Pfam" id="PF13377">
    <property type="entry name" value="Peripla_BP_3"/>
    <property type="match status" value="1"/>
</dbReference>
<sequence>MAKVGIGDVAKAAGVSEATVSRVINNRGVVAPETRRVVEDAMRAVGYSRVSLGNLVLLLTPGLEDPFFAKLADRMSAALGLQGYRAVIASAPVGGTQELDYVSAMADAGVLATVFISASNTLADVDPAAYRLLAQRRIPFICIDGPVAGTNAPTLSTNDLLAAELAVDHLWNLGHRRLGLIAGPIGNRPSDLRVQGFLATVEARGGSRDDAVVIRHEYSIEGGTSATGKLLEAGVTGIVAASDEMALGAIRAVRRAGLEVPRDVSVVGYDDAFPLEFLDPPLTTVRQPMERLAQAVVPVLTRLVQGRPVDTSELLFDPELIVRGSTAPPPP</sequence>
<dbReference type="AlphaFoldDB" id="A0A4V2YST4"/>
<dbReference type="PROSITE" id="PS00356">
    <property type="entry name" value="HTH_LACI_1"/>
    <property type="match status" value="1"/>
</dbReference>
<evidence type="ECO:0000256" key="1">
    <source>
        <dbReference type="ARBA" id="ARBA00023015"/>
    </source>
</evidence>
<dbReference type="PRINTS" id="PR00036">
    <property type="entry name" value="HTHLACI"/>
</dbReference>
<dbReference type="CDD" id="cd01392">
    <property type="entry name" value="HTH_LacI"/>
    <property type="match status" value="1"/>
</dbReference>
<dbReference type="EMBL" id="SMLB01000006">
    <property type="protein sequence ID" value="TDD71217.1"/>
    <property type="molecule type" value="Genomic_DNA"/>
</dbReference>
<keyword evidence="1" id="KW-0805">Transcription regulation</keyword>
<feature type="domain" description="HTH lacI-type" evidence="4">
    <location>
        <begin position="4"/>
        <end position="57"/>
    </location>
</feature>
<evidence type="ECO:0000259" key="4">
    <source>
        <dbReference type="PROSITE" id="PS50932"/>
    </source>
</evidence>
<keyword evidence="3" id="KW-0804">Transcription</keyword>
<keyword evidence="6" id="KW-1185">Reference proteome</keyword>
<accession>A0A4V2YST4</accession>
<dbReference type="OrthoDB" id="3324394at2"/>
<dbReference type="PANTHER" id="PTHR30146">
    <property type="entry name" value="LACI-RELATED TRANSCRIPTIONAL REPRESSOR"/>
    <property type="match status" value="1"/>
</dbReference>